<gene>
    <name evidence="2" type="ORF">V6N11_018111</name>
</gene>
<organism evidence="2 3">
    <name type="scientific">Hibiscus sabdariffa</name>
    <name type="common">roselle</name>
    <dbReference type="NCBI Taxonomy" id="183260"/>
    <lineage>
        <taxon>Eukaryota</taxon>
        <taxon>Viridiplantae</taxon>
        <taxon>Streptophyta</taxon>
        <taxon>Embryophyta</taxon>
        <taxon>Tracheophyta</taxon>
        <taxon>Spermatophyta</taxon>
        <taxon>Magnoliopsida</taxon>
        <taxon>eudicotyledons</taxon>
        <taxon>Gunneridae</taxon>
        <taxon>Pentapetalae</taxon>
        <taxon>rosids</taxon>
        <taxon>malvids</taxon>
        <taxon>Malvales</taxon>
        <taxon>Malvaceae</taxon>
        <taxon>Malvoideae</taxon>
        <taxon>Hibiscus</taxon>
    </lineage>
</organism>
<protein>
    <submittedName>
        <fullName evidence="2">Uncharacterized protein</fullName>
    </submittedName>
</protein>
<keyword evidence="1" id="KW-1133">Transmembrane helix</keyword>
<comment type="caution">
    <text evidence="2">The sequence shown here is derived from an EMBL/GenBank/DDBJ whole genome shotgun (WGS) entry which is preliminary data.</text>
</comment>
<dbReference type="EMBL" id="JBBPBN010000008">
    <property type="protein sequence ID" value="KAK9033073.1"/>
    <property type="molecule type" value="Genomic_DNA"/>
</dbReference>
<proteinExistence type="predicted"/>
<name>A0ABR2T6F6_9ROSI</name>
<sequence>MDNGFSGNGGNSILALGTSFFHGRDKAFIPSLHVLKILPDRFLEKVKVTLSFCSFVVASLVRPLSLWIFLGLNPLMVATKASSMSSKMGCLVAKSGNQAREYKLAIILSHTRQDFPHQASRRDCGAVGCEHEIGGHKFVPNLSFKI</sequence>
<keyword evidence="1" id="KW-0812">Transmembrane</keyword>
<keyword evidence="1" id="KW-0472">Membrane</keyword>
<evidence type="ECO:0000256" key="1">
    <source>
        <dbReference type="SAM" id="Phobius"/>
    </source>
</evidence>
<evidence type="ECO:0000313" key="3">
    <source>
        <dbReference type="Proteomes" id="UP001396334"/>
    </source>
</evidence>
<accession>A0ABR2T6F6</accession>
<keyword evidence="3" id="KW-1185">Reference proteome</keyword>
<dbReference type="Proteomes" id="UP001396334">
    <property type="component" value="Unassembled WGS sequence"/>
</dbReference>
<evidence type="ECO:0000313" key="2">
    <source>
        <dbReference type="EMBL" id="KAK9033073.1"/>
    </source>
</evidence>
<feature type="transmembrane region" description="Helical" evidence="1">
    <location>
        <begin position="48"/>
        <end position="70"/>
    </location>
</feature>
<reference evidence="2 3" key="1">
    <citation type="journal article" date="2024" name="G3 (Bethesda)">
        <title>Genome assembly of Hibiscus sabdariffa L. provides insights into metabolisms of medicinal natural products.</title>
        <authorList>
            <person name="Kim T."/>
        </authorList>
    </citation>
    <scope>NUCLEOTIDE SEQUENCE [LARGE SCALE GENOMIC DNA]</scope>
    <source>
        <strain evidence="2">TK-2024</strain>
        <tissue evidence="2">Old leaves</tissue>
    </source>
</reference>